<dbReference type="Pfam" id="PF13360">
    <property type="entry name" value="PQQ_2"/>
    <property type="match status" value="1"/>
</dbReference>
<dbReference type="EMBL" id="JAHQCW010000032">
    <property type="protein sequence ID" value="MBU9738302.1"/>
    <property type="molecule type" value="Genomic_DNA"/>
</dbReference>
<evidence type="ECO:0000256" key="7">
    <source>
        <dbReference type="RuleBase" id="RU363032"/>
    </source>
</evidence>
<evidence type="ECO:0000256" key="3">
    <source>
        <dbReference type="ARBA" id="ARBA00022475"/>
    </source>
</evidence>
<comment type="similarity">
    <text evidence="7">Belongs to the binding-protein-dependent transport system permease family.</text>
</comment>
<evidence type="ECO:0000256" key="5">
    <source>
        <dbReference type="ARBA" id="ARBA00022989"/>
    </source>
</evidence>
<organism evidence="9 10">
    <name type="scientific">Diplocloster agilis</name>
    <dbReference type="NCBI Taxonomy" id="2850323"/>
    <lineage>
        <taxon>Bacteria</taxon>
        <taxon>Bacillati</taxon>
        <taxon>Bacillota</taxon>
        <taxon>Clostridia</taxon>
        <taxon>Lachnospirales</taxon>
        <taxon>Lachnospiraceae</taxon>
        <taxon>Diplocloster</taxon>
    </lineage>
</organism>
<evidence type="ECO:0000313" key="9">
    <source>
        <dbReference type="EMBL" id="MBU9738302.1"/>
    </source>
</evidence>
<dbReference type="InterPro" id="IPR000515">
    <property type="entry name" value="MetI-like"/>
</dbReference>
<protein>
    <submittedName>
        <fullName evidence="9">ABC transporter permease subunit</fullName>
    </submittedName>
</protein>
<dbReference type="PANTHER" id="PTHR30193:SF37">
    <property type="entry name" value="INNER MEMBRANE ABC TRANSPORTER PERMEASE PROTEIN YCJO"/>
    <property type="match status" value="1"/>
</dbReference>
<dbReference type="Gene3D" id="1.10.3720.10">
    <property type="entry name" value="MetI-like"/>
    <property type="match status" value="1"/>
</dbReference>
<dbReference type="InterPro" id="IPR051393">
    <property type="entry name" value="ABC_transporter_permease"/>
</dbReference>
<dbReference type="Pfam" id="PF00528">
    <property type="entry name" value="BPD_transp_1"/>
    <property type="match status" value="1"/>
</dbReference>
<keyword evidence="2 7" id="KW-0813">Transport</keyword>
<sequence>MKRLSAWNWVCIISLIAVLISGFLYWQTGKSVDIIQDSEIKTGLQNNSLGLDAERDIFFVGTYNNKLMAFQNKTHEKLWELEAKGPFCKLVVRSEQGLLYAGNSDNNVYIIQIDSGEVVNQINVKRRIYDIDVTRDGEEILISAGAAANKHNLFLYTKDGEGIVNLPYKSIIRGVSYTKDEQEIIFGNDRGEFTRIDKAGNVVGMTELQYRIVGVAKMGEDFAALCNDGSYCVLDEQLKLLRRGNVQSNLKVKVASIGADESGEYLVIGTEEGYLYVIDPDGNKAVSVRLSNAVAGILGVDDLIYITGRGDFIKTISVSDLGQMNLYHIIHSITRITGAVSFALLLISLMMSIPVVKGKLFKMGKALYKYRIAYLLLIPTFILLILFNYTPVFLAFTRAFTNWSKDINTLAEIKFVGLDNFKTMFSEGYFLIGIKNLVILMVTGFIKVLTVPILVAWLVYSMRSDRQKYIFRFLFVLPMVVPGIVSSLVWKQIYDPNIGLVNEVLGKIGLSSLQMTWLGDEKTALWAIIFMGFPFINTLAFLVYYGGLIDVDSSLIEAARVDGATRRGIFFRVLLPMIAPQIKMMIVLTFIGVVQDYANIYILTGGGPGTSTYVPGLELYYNVTKFGRYGYACALGLVMFVFILIGTIINMRIKSNNNE</sequence>
<dbReference type="InterPro" id="IPR011044">
    <property type="entry name" value="Quino_amine_DH_bsu"/>
</dbReference>
<dbReference type="InterPro" id="IPR018391">
    <property type="entry name" value="PQQ_b-propeller_rpt"/>
</dbReference>
<dbReference type="InterPro" id="IPR035906">
    <property type="entry name" value="MetI-like_sf"/>
</dbReference>
<dbReference type="Gene3D" id="2.130.10.10">
    <property type="entry name" value="YVTN repeat-like/Quinoprotein amine dehydrogenase"/>
    <property type="match status" value="1"/>
</dbReference>
<dbReference type="CDD" id="cd06261">
    <property type="entry name" value="TM_PBP2"/>
    <property type="match status" value="1"/>
</dbReference>
<keyword evidence="10" id="KW-1185">Reference proteome</keyword>
<keyword evidence="4 7" id="KW-0812">Transmembrane</keyword>
<evidence type="ECO:0000256" key="6">
    <source>
        <dbReference type="ARBA" id="ARBA00023136"/>
    </source>
</evidence>
<keyword evidence="6 7" id="KW-0472">Membrane</keyword>
<dbReference type="InterPro" id="IPR015943">
    <property type="entry name" value="WD40/YVTN_repeat-like_dom_sf"/>
</dbReference>
<feature type="transmembrane region" description="Helical" evidence="7">
    <location>
        <begin position="569"/>
        <end position="594"/>
    </location>
</feature>
<feature type="transmembrane region" description="Helical" evidence="7">
    <location>
        <begin position="629"/>
        <end position="649"/>
    </location>
</feature>
<evidence type="ECO:0000256" key="1">
    <source>
        <dbReference type="ARBA" id="ARBA00004651"/>
    </source>
</evidence>
<feature type="transmembrane region" description="Helical" evidence="7">
    <location>
        <begin position="469"/>
        <end position="490"/>
    </location>
</feature>
<accession>A0A949NC54</accession>
<feature type="transmembrane region" description="Helical" evidence="7">
    <location>
        <begin position="326"/>
        <end position="351"/>
    </location>
</feature>
<dbReference type="PROSITE" id="PS50928">
    <property type="entry name" value="ABC_TM1"/>
    <property type="match status" value="1"/>
</dbReference>
<feature type="transmembrane region" description="Helical" evidence="7">
    <location>
        <begin position="524"/>
        <end position="548"/>
    </location>
</feature>
<comment type="caution">
    <text evidence="9">The sequence shown here is derived from an EMBL/GenBank/DDBJ whole genome shotgun (WGS) entry which is preliminary data.</text>
</comment>
<evidence type="ECO:0000256" key="4">
    <source>
        <dbReference type="ARBA" id="ARBA00022692"/>
    </source>
</evidence>
<dbReference type="PANTHER" id="PTHR30193">
    <property type="entry name" value="ABC TRANSPORTER PERMEASE PROTEIN"/>
    <property type="match status" value="1"/>
</dbReference>
<dbReference type="SUPFAM" id="SSF50969">
    <property type="entry name" value="YVTN repeat-like/Quinoprotein amine dehydrogenase"/>
    <property type="match status" value="1"/>
</dbReference>
<comment type="subcellular location">
    <subcellularLocation>
        <location evidence="1 7">Cell membrane</location>
        <topology evidence="1 7">Multi-pass membrane protein</topology>
    </subcellularLocation>
</comment>
<feature type="domain" description="ABC transmembrane type-1" evidence="8">
    <location>
        <begin position="434"/>
        <end position="650"/>
    </location>
</feature>
<dbReference type="SUPFAM" id="SSF161098">
    <property type="entry name" value="MetI-like"/>
    <property type="match status" value="1"/>
</dbReference>
<dbReference type="AlphaFoldDB" id="A0A949NC54"/>
<feature type="transmembrane region" description="Helical" evidence="7">
    <location>
        <begin position="372"/>
        <end position="396"/>
    </location>
</feature>
<dbReference type="Proteomes" id="UP000712157">
    <property type="component" value="Unassembled WGS sequence"/>
</dbReference>
<dbReference type="SMART" id="SM00564">
    <property type="entry name" value="PQQ"/>
    <property type="match status" value="3"/>
</dbReference>
<reference evidence="9" key="1">
    <citation type="submission" date="2021-06" db="EMBL/GenBank/DDBJ databases">
        <title>Description of novel taxa of the family Lachnospiraceae.</title>
        <authorList>
            <person name="Chaplin A.V."/>
            <person name="Sokolova S.R."/>
            <person name="Pikina A.P."/>
            <person name="Korzhanova M."/>
            <person name="Belova V."/>
            <person name="Korostin D."/>
            <person name="Efimov B.A."/>
        </authorList>
    </citation>
    <scope>NUCLEOTIDE SEQUENCE</scope>
    <source>
        <strain evidence="9">ASD5720</strain>
    </source>
</reference>
<evidence type="ECO:0000259" key="8">
    <source>
        <dbReference type="PROSITE" id="PS50928"/>
    </source>
</evidence>
<gene>
    <name evidence="9" type="ORF">KTH89_17295</name>
</gene>
<evidence type="ECO:0000313" key="10">
    <source>
        <dbReference type="Proteomes" id="UP000712157"/>
    </source>
</evidence>
<keyword evidence="5 7" id="KW-1133">Transmembrane helix</keyword>
<dbReference type="InterPro" id="IPR002372">
    <property type="entry name" value="PQQ_rpt_dom"/>
</dbReference>
<dbReference type="GO" id="GO:0055085">
    <property type="term" value="P:transmembrane transport"/>
    <property type="evidence" value="ECO:0007669"/>
    <property type="project" value="InterPro"/>
</dbReference>
<keyword evidence="3" id="KW-1003">Cell membrane</keyword>
<feature type="transmembrane region" description="Helical" evidence="7">
    <location>
        <begin position="437"/>
        <end position="460"/>
    </location>
</feature>
<dbReference type="GO" id="GO:0005886">
    <property type="term" value="C:plasma membrane"/>
    <property type="evidence" value="ECO:0007669"/>
    <property type="project" value="UniProtKB-SubCell"/>
</dbReference>
<proteinExistence type="inferred from homology"/>
<dbReference type="RefSeq" id="WP_238722533.1">
    <property type="nucleotide sequence ID" value="NZ_JAHQCW010000032.1"/>
</dbReference>
<evidence type="ECO:0000256" key="2">
    <source>
        <dbReference type="ARBA" id="ARBA00022448"/>
    </source>
</evidence>
<name>A0A949NC54_9FIRM</name>
<feature type="transmembrane region" description="Helical" evidence="7">
    <location>
        <begin position="7"/>
        <end position="26"/>
    </location>
</feature>